<dbReference type="AlphaFoldDB" id="A0AAV8QG36"/>
<organism evidence="2 3">
    <name type="scientific">Ensete ventricosum</name>
    <name type="common">Abyssinian banana</name>
    <name type="synonym">Musa ensete</name>
    <dbReference type="NCBI Taxonomy" id="4639"/>
    <lineage>
        <taxon>Eukaryota</taxon>
        <taxon>Viridiplantae</taxon>
        <taxon>Streptophyta</taxon>
        <taxon>Embryophyta</taxon>
        <taxon>Tracheophyta</taxon>
        <taxon>Spermatophyta</taxon>
        <taxon>Magnoliopsida</taxon>
        <taxon>Liliopsida</taxon>
        <taxon>Zingiberales</taxon>
        <taxon>Musaceae</taxon>
        <taxon>Ensete</taxon>
    </lineage>
</organism>
<accession>A0AAV8QG36</accession>
<reference evidence="2 3" key="1">
    <citation type="submission" date="2022-12" db="EMBL/GenBank/DDBJ databases">
        <title>Chromosome-scale assembly of the Ensete ventricosum genome.</title>
        <authorList>
            <person name="Dussert Y."/>
            <person name="Stocks J."/>
            <person name="Wendawek A."/>
            <person name="Woldeyes F."/>
            <person name="Nichols R.A."/>
            <person name="Borrell J.S."/>
        </authorList>
    </citation>
    <scope>NUCLEOTIDE SEQUENCE [LARGE SCALE GENOMIC DNA]</scope>
    <source>
        <strain evidence="3">cv. Maze</strain>
        <tissue evidence="2">Seeds</tissue>
    </source>
</reference>
<feature type="compositionally biased region" description="Low complexity" evidence="1">
    <location>
        <begin position="91"/>
        <end position="123"/>
    </location>
</feature>
<evidence type="ECO:0000313" key="3">
    <source>
        <dbReference type="Proteomes" id="UP001222027"/>
    </source>
</evidence>
<sequence length="123" mass="13016">MAADASPITMAKKDASSLASFSYCSFSDLAHYLEFEDRHPDGNPPCGHRYLGSSNGWLFVLDHFGAFSGSIRSSEPESQKSTPSSDPPPVASASTSSIPMSMPTSSSVRSSFSTTTSPRRSSA</sequence>
<keyword evidence="3" id="KW-1185">Reference proteome</keyword>
<dbReference type="EMBL" id="JAQQAF010000007">
    <property type="protein sequence ID" value="KAJ8471948.1"/>
    <property type="molecule type" value="Genomic_DNA"/>
</dbReference>
<comment type="caution">
    <text evidence="2">The sequence shown here is derived from an EMBL/GenBank/DDBJ whole genome shotgun (WGS) entry which is preliminary data.</text>
</comment>
<evidence type="ECO:0000256" key="1">
    <source>
        <dbReference type="SAM" id="MobiDB-lite"/>
    </source>
</evidence>
<name>A0AAV8QG36_ENSVE</name>
<proteinExistence type="predicted"/>
<feature type="region of interest" description="Disordered" evidence="1">
    <location>
        <begin position="70"/>
        <end position="123"/>
    </location>
</feature>
<evidence type="ECO:0000313" key="2">
    <source>
        <dbReference type="EMBL" id="KAJ8471948.1"/>
    </source>
</evidence>
<protein>
    <submittedName>
        <fullName evidence="2">Uncharacterized protein</fullName>
    </submittedName>
</protein>
<dbReference type="Proteomes" id="UP001222027">
    <property type="component" value="Unassembled WGS sequence"/>
</dbReference>
<gene>
    <name evidence="2" type="ORF">OPV22_026291</name>
</gene>